<keyword evidence="5" id="KW-0503">Monooxygenase</keyword>
<dbReference type="InterPro" id="IPR017972">
    <property type="entry name" value="Cyt_P450_CS"/>
</dbReference>
<dbReference type="PRINTS" id="PR00385">
    <property type="entry name" value="P450"/>
</dbReference>
<keyword evidence="4 5" id="KW-0349">Heme</keyword>
<dbReference type="InterPro" id="IPR050121">
    <property type="entry name" value="Cytochrome_P450_monoxygenase"/>
</dbReference>
<gene>
    <name evidence="6" type="ORF">B5807_02515</name>
</gene>
<dbReference type="InterPro" id="IPR001128">
    <property type="entry name" value="Cyt_P450"/>
</dbReference>
<dbReference type="GO" id="GO:0016705">
    <property type="term" value="F:oxidoreductase activity, acting on paired donors, with incorporation or reduction of molecular oxygen"/>
    <property type="evidence" value="ECO:0007669"/>
    <property type="project" value="InterPro"/>
</dbReference>
<dbReference type="SUPFAM" id="SSF48264">
    <property type="entry name" value="Cytochrome P450"/>
    <property type="match status" value="1"/>
</dbReference>
<keyword evidence="3 4" id="KW-0408">Iron</keyword>
<dbReference type="PANTHER" id="PTHR24305:SF188">
    <property type="entry name" value="P450, PUTATIVE (EUROFUNG)-RELATED"/>
    <property type="match status" value="1"/>
</dbReference>
<comment type="similarity">
    <text evidence="5">Belongs to the cytochrome P450 family.</text>
</comment>
<dbReference type="AlphaFoldDB" id="A0A1Y2MAJ9"/>
<dbReference type="FunFam" id="1.10.630.10:FF:000050">
    <property type="entry name" value="Cytochrome P450 monooxygenase"/>
    <property type="match status" value="1"/>
</dbReference>
<evidence type="ECO:0000256" key="3">
    <source>
        <dbReference type="ARBA" id="ARBA00023004"/>
    </source>
</evidence>
<dbReference type="CDD" id="cd11060">
    <property type="entry name" value="CYP57A1-like"/>
    <property type="match status" value="1"/>
</dbReference>
<dbReference type="Gene3D" id="1.10.630.10">
    <property type="entry name" value="Cytochrome P450"/>
    <property type="match status" value="1"/>
</dbReference>
<evidence type="ECO:0000313" key="7">
    <source>
        <dbReference type="Proteomes" id="UP000193240"/>
    </source>
</evidence>
<sequence length="504" mass="57825">MHAFDVACIFAFATLLYAIAFLVHEYIIAPTRSIPGPWSTRISRLWFFWKVRQGDFHHVNIALHEKYGDIVRVAPGHYSIKTPEKAVYGIGSKFPKGDWYQGWKHPSPSRWTLFVDQDIKRHAETRKRFQGLYSMSSLLSYESYVDHCIDIFLIKMANFAQSGATIDLAHWFQCYAFDTLGEITYSERFGFLDNGDDIAGTIAALDQSLVYSTLVGIFPRLHPYLYAILQKIPGSGAAGRNFLMQFVQKKIDERNHAREKGGPAMHVAQDDATPRDFLDKMSDAHEQNPQKVTPYHIFMMGMSNIFAGSDTTAVSLSSVVYHLMTSPQCLSKLQKEIEDHGHGHKRVTFKETQEMPYLQAVIKEALRLHPAVGLPLWRVVPQGGAQLGNYWFPAGTNVGLNSWVAHYDKRVFGHDAQLFRPERWEEAKEQDRERYKLMEASYMPFGLGSRTCIGRHISILEMSKLIPELTKTFNFTLGMPADNWRTVNYWFVKPEKFPVQVQRR</sequence>
<accession>A0A1Y2MAJ9</accession>
<keyword evidence="5" id="KW-0560">Oxidoreductase</keyword>
<keyword evidence="2 4" id="KW-0479">Metal-binding</keyword>
<dbReference type="EMBL" id="KZ107839">
    <property type="protein sequence ID" value="OSS53134.1"/>
    <property type="molecule type" value="Genomic_DNA"/>
</dbReference>
<dbReference type="GO" id="GO:0004497">
    <property type="term" value="F:monooxygenase activity"/>
    <property type="evidence" value="ECO:0007669"/>
    <property type="project" value="UniProtKB-KW"/>
</dbReference>
<keyword evidence="7" id="KW-1185">Reference proteome</keyword>
<protein>
    <recommendedName>
        <fullName evidence="8">Cytochrome P450</fullName>
    </recommendedName>
</protein>
<evidence type="ECO:0000256" key="5">
    <source>
        <dbReference type="RuleBase" id="RU000461"/>
    </source>
</evidence>
<dbReference type="PRINTS" id="PR00463">
    <property type="entry name" value="EP450I"/>
</dbReference>
<evidence type="ECO:0000256" key="4">
    <source>
        <dbReference type="PIRSR" id="PIRSR602401-1"/>
    </source>
</evidence>
<evidence type="ECO:0000313" key="6">
    <source>
        <dbReference type="EMBL" id="OSS53134.1"/>
    </source>
</evidence>
<evidence type="ECO:0000256" key="2">
    <source>
        <dbReference type="ARBA" id="ARBA00022723"/>
    </source>
</evidence>
<dbReference type="Pfam" id="PF00067">
    <property type="entry name" value="p450"/>
    <property type="match status" value="1"/>
</dbReference>
<dbReference type="InterPro" id="IPR002401">
    <property type="entry name" value="Cyt_P450_E_grp-I"/>
</dbReference>
<dbReference type="InterPro" id="IPR036396">
    <property type="entry name" value="Cyt_P450_sf"/>
</dbReference>
<name>A0A1Y2MAJ9_EPING</name>
<evidence type="ECO:0000256" key="1">
    <source>
        <dbReference type="ARBA" id="ARBA00001971"/>
    </source>
</evidence>
<evidence type="ECO:0008006" key="8">
    <source>
        <dbReference type="Google" id="ProtNLM"/>
    </source>
</evidence>
<reference evidence="6 7" key="1">
    <citation type="journal article" date="2017" name="Genome Announc.">
        <title>Genome sequence of the saprophytic ascomycete Epicoccum nigrum ICMP 19927 strain isolated from New Zealand.</title>
        <authorList>
            <person name="Fokin M."/>
            <person name="Fleetwood D."/>
            <person name="Weir B.S."/>
            <person name="Villas-Boas S.G."/>
        </authorList>
    </citation>
    <scope>NUCLEOTIDE SEQUENCE [LARGE SCALE GENOMIC DNA]</scope>
    <source>
        <strain evidence="6 7">ICMP 19927</strain>
    </source>
</reference>
<dbReference type="Proteomes" id="UP000193240">
    <property type="component" value="Unassembled WGS sequence"/>
</dbReference>
<comment type="cofactor">
    <cofactor evidence="1 4">
        <name>heme</name>
        <dbReference type="ChEBI" id="CHEBI:30413"/>
    </cofactor>
</comment>
<feature type="binding site" description="axial binding residue" evidence="4">
    <location>
        <position position="452"/>
    </location>
    <ligand>
        <name>heme</name>
        <dbReference type="ChEBI" id="CHEBI:30413"/>
    </ligand>
    <ligandPart>
        <name>Fe</name>
        <dbReference type="ChEBI" id="CHEBI:18248"/>
    </ligandPart>
</feature>
<dbReference type="STRING" id="105696.A0A1Y2MAJ9"/>
<dbReference type="GO" id="GO:0020037">
    <property type="term" value="F:heme binding"/>
    <property type="evidence" value="ECO:0007669"/>
    <property type="project" value="InterPro"/>
</dbReference>
<organism evidence="6 7">
    <name type="scientific">Epicoccum nigrum</name>
    <name type="common">Soil fungus</name>
    <name type="synonym">Epicoccum purpurascens</name>
    <dbReference type="NCBI Taxonomy" id="105696"/>
    <lineage>
        <taxon>Eukaryota</taxon>
        <taxon>Fungi</taxon>
        <taxon>Dikarya</taxon>
        <taxon>Ascomycota</taxon>
        <taxon>Pezizomycotina</taxon>
        <taxon>Dothideomycetes</taxon>
        <taxon>Pleosporomycetidae</taxon>
        <taxon>Pleosporales</taxon>
        <taxon>Pleosporineae</taxon>
        <taxon>Didymellaceae</taxon>
        <taxon>Epicoccum</taxon>
    </lineage>
</organism>
<proteinExistence type="inferred from homology"/>
<dbReference type="InParanoid" id="A0A1Y2MAJ9"/>
<dbReference type="GO" id="GO:0005506">
    <property type="term" value="F:iron ion binding"/>
    <property type="evidence" value="ECO:0007669"/>
    <property type="project" value="InterPro"/>
</dbReference>
<dbReference type="PROSITE" id="PS00086">
    <property type="entry name" value="CYTOCHROME_P450"/>
    <property type="match status" value="1"/>
</dbReference>
<dbReference type="PANTHER" id="PTHR24305">
    <property type="entry name" value="CYTOCHROME P450"/>
    <property type="match status" value="1"/>
</dbReference>